<dbReference type="GO" id="GO:0008409">
    <property type="term" value="F:5'-3' exonuclease activity"/>
    <property type="evidence" value="ECO:0007669"/>
    <property type="project" value="InterPro"/>
</dbReference>
<dbReference type="Pfam" id="PF01367">
    <property type="entry name" value="5_3_exonuc"/>
    <property type="match status" value="1"/>
</dbReference>
<dbReference type="CDD" id="cd09898">
    <property type="entry name" value="H3TH_53EXO"/>
    <property type="match status" value="1"/>
</dbReference>
<keyword evidence="3" id="KW-0238">DNA-binding</keyword>
<dbReference type="InterPro" id="IPR036279">
    <property type="entry name" value="5-3_exonuclease_C_sf"/>
</dbReference>
<sequence>MVPADVLMIDGSSLLVRAYFATLYGGRPRRAADGRYTNGVMGFLHMFTHALERVRPRYVVIAWDTTRDTFRRDLYPAYKAQRGELPEALLEQFETTQRVLAALGVAQHADPRYEADDILGTLALRCQEQGWDGLVLTGDRDALQLVADGVTVCILRRGVAETDVYTPATLLETWGLTPSQIIDLKALMGDASDNIPGVPGVGEKTAKKLLAEHGTLERVLANAEALPVRLRDRIVAHREIALLSKRLATIVTDVPLPFDLADCLLRVHLSDALEALRALELERAAERLARAATAAGAAG</sequence>
<evidence type="ECO:0000259" key="6">
    <source>
        <dbReference type="SMART" id="SM00475"/>
    </source>
</evidence>
<feature type="domain" description="5'-3' exonuclease" evidence="6">
    <location>
        <begin position="2"/>
        <end position="266"/>
    </location>
</feature>
<dbReference type="RefSeq" id="WP_074948675.1">
    <property type="nucleotide sequence ID" value="NZ_FPBV01000001.1"/>
</dbReference>
<dbReference type="SMART" id="SM00475">
    <property type="entry name" value="53EXOc"/>
    <property type="match status" value="1"/>
</dbReference>
<dbReference type="CDD" id="cd09859">
    <property type="entry name" value="PIN_53EXO"/>
    <property type="match status" value="1"/>
</dbReference>
<evidence type="ECO:0000313" key="7">
    <source>
        <dbReference type="EMBL" id="SFU34083.1"/>
    </source>
</evidence>
<dbReference type="GO" id="GO:0033567">
    <property type="term" value="P:DNA replication, Okazaki fragment processing"/>
    <property type="evidence" value="ECO:0007669"/>
    <property type="project" value="InterPro"/>
</dbReference>
<evidence type="ECO:0000256" key="3">
    <source>
        <dbReference type="ARBA" id="ARBA00023125"/>
    </source>
</evidence>
<dbReference type="InterPro" id="IPR020046">
    <property type="entry name" value="5-3_exonucl_a-hlix_arch_N"/>
</dbReference>
<evidence type="ECO:0000256" key="5">
    <source>
        <dbReference type="ARBA" id="ARBA00050026"/>
    </source>
</evidence>
<dbReference type="PANTHER" id="PTHR42646">
    <property type="entry name" value="FLAP ENDONUCLEASE XNI"/>
    <property type="match status" value="1"/>
</dbReference>
<gene>
    <name evidence="7" type="ORF">SAMN05421543_101189</name>
</gene>
<evidence type="ECO:0000313" key="8">
    <source>
        <dbReference type="Proteomes" id="UP000183508"/>
    </source>
</evidence>
<protein>
    <recommendedName>
        <fullName evidence="5">5'-3' exonuclease</fullName>
    </recommendedName>
</protein>
<dbReference type="InterPro" id="IPR029060">
    <property type="entry name" value="PIN-like_dom_sf"/>
</dbReference>
<evidence type="ECO:0000256" key="1">
    <source>
        <dbReference type="ARBA" id="ARBA00022722"/>
    </source>
</evidence>
<dbReference type="OrthoDB" id="9806424at2"/>
<dbReference type="Proteomes" id="UP000183508">
    <property type="component" value="Unassembled WGS sequence"/>
</dbReference>
<dbReference type="EMBL" id="FPBV01000001">
    <property type="protein sequence ID" value="SFU34083.1"/>
    <property type="molecule type" value="Genomic_DNA"/>
</dbReference>
<dbReference type="Gene3D" id="3.40.50.1010">
    <property type="entry name" value="5'-nuclease"/>
    <property type="match status" value="1"/>
</dbReference>
<name>A0A1I7FCU7_9BACL</name>
<evidence type="ECO:0000256" key="4">
    <source>
        <dbReference type="ARBA" id="ARBA00049957"/>
    </source>
</evidence>
<dbReference type="GO" id="GO:0003677">
    <property type="term" value="F:DNA binding"/>
    <property type="evidence" value="ECO:0007669"/>
    <property type="project" value="UniProtKB-KW"/>
</dbReference>
<dbReference type="SMART" id="SM00279">
    <property type="entry name" value="HhH2"/>
    <property type="match status" value="1"/>
</dbReference>
<dbReference type="eggNOG" id="COG0258">
    <property type="taxonomic scope" value="Bacteria"/>
</dbReference>
<organism evidence="7 8">
    <name type="scientific">Alicyclobacillus macrosporangiidus</name>
    <dbReference type="NCBI Taxonomy" id="392015"/>
    <lineage>
        <taxon>Bacteria</taxon>
        <taxon>Bacillati</taxon>
        <taxon>Bacillota</taxon>
        <taxon>Bacilli</taxon>
        <taxon>Bacillales</taxon>
        <taxon>Alicyclobacillaceae</taxon>
        <taxon>Alicyclobacillus</taxon>
    </lineage>
</organism>
<keyword evidence="2" id="KW-0378">Hydrolase</keyword>
<dbReference type="InterPro" id="IPR038969">
    <property type="entry name" value="FEN"/>
</dbReference>
<dbReference type="InterPro" id="IPR020045">
    <property type="entry name" value="DNA_polI_H3TH"/>
</dbReference>
<dbReference type="SUPFAM" id="SSF47807">
    <property type="entry name" value="5' to 3' exonuclease, C-terminal subdomain"/>
    <property type="match status" value="1"/>
</dbReference>
<keyword evidence="1" id="KW-0540">Nuclease</keyword>
<comment type="function">
    <text evidence="4">5'-3' exonuclease acting preferentially on double-stranded DNA.</text>
</comment>
<dbReference type="AlphaFoldDB" id="A0A1I7FCU7"/>
<proteinExistence type="predicted"/>
<dbReference type="InterPro" id="IPR002421">
    <property type="entry name" value="5-3_exonuclease"/>
</dbReference>
<dbReference type="PANTHER" id="PTHR42646:SF2">
    <property type="entry name" value="5'-3' EXONUCLEASE FAMILY PROTEIN"/>
    <property type="match status" value="1"/>
</dbReference>
<dbReference type="FunFam" id="1.10.150.20:FF:000003">
    <property type="entry name" value="DNA polymerase I"/>
    <property type="match status" value="1"/>
</dbReference>
<reference evidence="8" key="1">
    <citation type="submission" date="2016-10" db="EMBL/GenBank/DDBJ databases">
        <authorList>
            <person name="Varghese N."/>
        </authorList>
    </citation>
    <scope>NUCLEOTIDE SEQUENCE [LARGE SCALE GENOMIC DNA]</scope>
    <source>
        <strain evidence="8">DSM 17980</strain>
    </source>
</reference>
<dbReference type="GO" id="GO:0017108">
    <property type="term" value="F:5'-flap endonuclease activity"/>
    <property type="evidence" value="ECO:0007669"/>
    <property type="project" value="InterPro"/>
</dbReference>
<dbReference type="SUPFAM" id="SSF88723">
    <property type="entry name" value="PIN domain-like"/>
    <property type="match status" value="1"/>
</dbReference>
<dbReference type="STRING" id="392015.SAMN05421543_101189"/>
<accession>A0A1I7FCU7</accession>
<dbReference type="InterPro" id="IPR008918">
    <property type="entry name" value="HhH2"/>
</dbReference>
<keyword evidence="8" id="KW-1185">Reference proteome</keyword>
<evidence type="ECO:0000256" key="2">
    <source>
        <dbReference type="ARBA" id="ARBA00022801"/>
    </source>
</evidence>
<dbReference type="Pfam" id="PF02739">
    <property type="entry name" value="5_3_exonuc_N"/>
    <property type="match status" value="1"/>
</dbReference>
<dbReference type="Gene3D" id="1.10.150.20">
    <property type="entry name" value="5' to 3' exonuclease, C-terminal subdomain"/>
    <property type="match status" value="1"/>
</dbReference>